<reference evidence="10" key="1">
    <citation type="submission" date="2021-04" db="EMBL/GenBank/DDBJ databases">
        <authorList>
            <consortium name="Wellcome Sanger Institute Data Sharing"/>
        </authorList>
    </citation>
    <scope>NUCLEOTIDE SEQUENCE [LARGE SCALE GENOMIC DNA]</scope>
</reference>
<feature type="region of interest" description="Disordered" evidence="8">
    <location>
        <begin position="406"/>
        <end position="431"/>
    </location>
</feature>
<evidence type="ECO:0000259" key="9">
    <source>
        <dbReference type="PROSITE" id="PS50011"/>
    </source>
</evidence>
<dbReference type="RefSeq" id="XP_030259460.1">
    <property type="nucleotide sequence ID" value="XM_030403600.1"/>
</dbReference>
<dbReference type="PANTHER" id="PTHR24058:SF53">
    <property type="entry name" value="HOMEODOMAIN-INTERACTING PROTEIN KINASE 2"/>
    <property type="match status" value="1"/>
</dbReference>
<evidence type="ECO:0000256" key="1">
    <source>
        <dbReference type="ARBA" id="ARBA00022527"/>
    </source>
</evidence>
<evidence type="ECO:0000256" key="3">
    <source>
        <dbReference type="ARBA" id="ARBA00022741"/>
    </source>
</evidence>
<dbReference type="Proteomes" id="UP000472265">
    <property type="component" value="Chromosome 21"/>
</dbReference>
<evidence type="ECO:0000313" key="10">
    <source>
        <dbReference type="Ensembl" id="ENSSAUP00010018069.1"/>
    </source>
</evidence>
<dbReference type="GO" id="GO:0004713">
    <property type="term" value="F:protein tyrosine kinase activity"/>
    <property type="evidence" value="ECO:0007669"/>
    <property type="project" value="TreeGrafter"/>
</dbReference>
<dbReference type="GO" id="GO:0046332">
    <property type="term" value="F:SMAD binding"/>
    <property type="evidence" value="ECO:0007669"/>
    <property type="project" value="TreeGrafter"/>
</dbReference>
<dbReference type="AlphaFoldDB" id="A0A671UVP1"/>
<keyword evidence="5 6" id="KW-0067">ATP-binding</keyword>
<dbReference type="PANTHER" id="PTHR24058">
    <property type="entry name" value="DUAL SPECIFICITY PROTEIN KINASE"/>
    <property type="match status" value="1"/>
</dbReference>
<reference evidence="10" key="2">
    <citation type="submission" date="2025-08" db="UniProtKB">
        <authorList>
            <consortium name="Ensembl"/>
        </authorList>
    </citation>
    <scope>IDENTIFICATION</scope>
</reference>
<proteinExistence type="inferred from homology"/>
<dbReference type="SUPFAM" id="SSF56112">
    <property type="entry name" value="Protein kinase-like (PK-like)"/>
    <property type="match status" value="1"/>
</dbReference>
<dbReference type="RefSeq" id="XP_030259458.1">
    <property type="nucleotide sequence ID" value="XM_030403598.1"/>
</dbReference>
<dbReference type="Gene3D" id="3.30.200.20">
    <property type="entry name" value="Phosphorylase Kinase, domain 1"/>
    <property type="match status" value="1"/>
</dbReference>
<dbReference type="GeneID" id="115573028"/>
<keyword evidence="2" id="KW-0808">Transferase</keyword>
<dbReference type="GO" id="GO:0045944">
    <property type="term" value="P:positive regulation of transcription by RNA polymerase II"/>
    <property type="evidence" value="ECO:0007669"/>
    <property type="project" value="TreeGrafter"/>
</dbReference>
<dbReference type="RefSeq" id="XP_030259459.1">
    <property type="nucleotide sequence ID" value="XM_030403599.1"/>
</dbReference>
<dbReference type="GeneTree" id="ENSGT00940000157742"/>
<dbReference type="PROSITE" id="PS00107">
    <property type="entry name" value="PROTEIN_KINASE_ATP"/>
    <property type="match status" value="1"/>
</dbReference>
<dbReference type="InterPro" id="IPR050494">
    <property type="entry name" value="Ser_Thr_dual-spec_kinase"/>
</dbReference>
<feature type="compositionally biased region" description="Basic and acidic residues" evidence="8">
    <location>
        <begin position="363"/>
        <end position="375"/>
    </location>
</feature>
<reference evidence="10" key="3">
    <citation type="submission" date="2025-09" db="UniProtKB">
        <authorList>
            <consortium name="Ensembl"/>
        </authorList>
    </citation>
    <scope>IDENTIFICATION</scope>
</reference>
<keyword evidence="11" id="KW-1185">Reference proteome</keyword>
<dbReference type="SMART" id="SM00220">
    <property type="entry name" value="S_TKc"/>
    <property type="match status" value="1"/>
</dbReference>
<evidence type="ECO:0000256" key="7">
    <source>
        <dbReference type="RuleBase" id="RU000304"/>
    </source>
</evidence>
<evidence type="ECO:0000256" key="4">
    <source>
        <dbReference type="ARBA" id="ARBA00022777"/>
    </source>
</evidence>
<accession>A0A671UVP1</accession>
<keyword evidence="3 6" id="KW-0547">Nucleotide-binding</keyword>
<evidence type="ECO:0000256" key="6">
    <source>
        <dbReference type="PROSITE-ProRule" id="PRU10141"/>
    </source>
</evidence>
<dbReference type="InterPro" id="IPR008271">
    <property type="entry name" value="Ser/Thr_kinase_AS"/>
</dbReference>
<dbReference type="GO" id="GO:0007224">
    <property type="term" value="P:smoothened signaling pathway"/>
    <property type="evidence" value="ECO:0007669"/>
    <property type="project" value="TreeGrafter"/>
</dbReference>
<evidence type="ECO:0000256" key="5">
    <source>
        <dbReference type="ARBA" id="ARBA00022840"/>
    </source>
</evidence>
<protein>
    <submittedName>
        <fullName evidence="10">Homeodomain-interacting protein kinase 2-like</fullName>
    </submittedName>
</protein>
<dbReference type="GO" id="GO:0042771">
    <property type="term" value="P:intrinsic apoptotic signaling pathway in response to DNA damage by p53 class mediator"/>
    <property type="evidence" value="ECO:0007669"/>
    <property type="project" value="TreeGrafter"/>
</dbReference>
<dbReference type="GO" id="GO:0003714">
    <property type="term" value="F:transcription corepressor activity"/>
    <property type="evidence" value="ECO:0007669"/>
    <property type="project" value="TreeGrafter"/>
</dbReference>
<dbReference type="InParanoid" id="A0A671UVP1"/>
<sequence>MSSLKTIASELPSEYEYLKFLGQGAFGQVVKCRKRNTGQIVAVKIPKHYNSETLDEVSMLRKMKCLDIEKYNIVKFIDTFPTQFGNAVVFEALDISLYDYLDRTNCEPMLLSDIRAIIKQLATALDALKKSGIIHTDVKCDNIMMVNHQLRPLKVKLIDFGVAISTSHARQGMRLQPLSLRSPEIICGLKFSEAIDMWSLGCVMALMILGNRLFEAPSEYELLRRIVELLGQPADHLLNGGLKTKDYFNWTESNCWELKTPAEFYGRNVRRVDEGSWFQSVDDLKDVLKETNNEAEAEDCIELLKAMLKIDPNERITPREVASHPFITKDYPTFQTVEVKTPRSSGFPSPNEGFDCEPPVTPLKDEDSSNIHPDDSNPSPEILSSGPEAESTMLYEDQSPIRFESELSKTSKPSVMHADSSTSPLISEDSEDRGRRKNRFRCFFSWMKKTFCCCCVTNVDVD</sequence>
<organism evidence="10 11">
    <name type="scientific">Sparus aurata</name>
    <name type="common">Gilthead sea bream</name>
    <dbReference type="NCBI Taxonomy" id="8175"/>
    <lineage>
        <taxon>Eukaryota</taxon>
        <taxon>Metazoa</taxon>
        <taxon>Chordata</taxon>
        <taxon>Craniata</taxon>
        <taxon>Vertebrata</taxon>
        <taxon>Euteleostomi</taxon>
        <taxon>Actinopterygii</taxon>
        <taxon>Neopterygii</taxon>
        <taxon>Teleostei</taxon>
        <taxon>Neoteleostei</taxon>
        <taxon>Acanthomorphata</taxon>
        <taxon>Eupercaria</taxon>
        <taxon>Spariformes</taxon>
        <taxon>Sparidae</taxon>
        <taxon>Sparus</taxon>
    </lineage>
</organism>
<dbReference type="InterPro" id="IPR017441">
    <property type="entry name" value="Protein_kinase_ATP_BS"/>
</dbReference>
<feature type="region of interest" description="Disordered" evidence="8">
    <location>
        <begin position="340"/>
        <end position="393"/>
    </location>
</feature>
<dbReference type="GO" id="GO:0016605">
    <property type="term" value="C:PML body"/>
    <property type="evidence" value="ECO:0007669"/>
    <property type="project" value="TreeGrafter"/>
</dbReference>
<dbReference type="Pfam" id="PF00069">
    <property type="entry name" value="Pkinase"/>
    <property type="match status" value="1"/>
</dbReference>
<keyword evidence="4" id="KW-0418">Kinase</keyword>
<dbReference type="GO" id="GO:0005737">
    <property type="term" value="C:cytoplasm"/>
    <property type="evidence" value="ECO:0007669"/>
    <property type="project" value="TreeGrafter"/>
</dbReference>
<dbReference type="Gene3D" id="1.10.510.10">
    <property type="entry name" value="Transferase(Phosphotransferase) domain 1"/>
    <property type="match status" value="1"/>
</dbReference>
<name>A0A671UVP1_SPAAU</name>
<feature type="domain" description="Protein kinase" evidence="9">
    <location>
        <begin position="15"/>
        <end position="327"/>
    </location>
</feature>
<feature type="compositionally biased region" description="Polar residues" evidence="8">
    <location>
        <begin position="410"/>
        <end position="425"/>
    </location>
</feature>
<dbReference type="PROSITE" id="PS00108">
    <property type="entry name" value="PROTEIN_KINASE_ST"/>
    <property type="match status" value="1"/>
</dbReference>
<dbReference type="GO" id="GO:0005524">
    <property type="term" value="F:ATP binding"/>
    <property type="evidence" value="ECO:0007669"/>
    <property type="project" value="UniProtKB-UniRule"/>
</dbReference>
<keyword evidence="1 7" id="KW-0723">Serine/threonine-protein kinase</keyword>
<dbReference type="PROSITE" id="PS50011">
    <property type="entry name" value="PROTEIN_KINASE_DOM"/>
    <property type="match status" value="1"/>
</dbReference>
<dbReference type="InterPro" id="IPR000719">
    <property type="entry name" value="Prot_kinase_dom"/>
</dbReference>
<comment type="similarity">
    <text evidence="7">Belongs to the protein kinase superfamily.</text>
</comment>
<gene>
    <name evidence="10" type="primary">LOC115573028</name>
</gene>
<feature type="binding site" evidence="6">
    <location>
        <position position="44"/>
    </location>
    <ligand>
        <name>ATP</name>
        <dbReference type="ChEBI" id="CHEBI:30616"/>
    </ligand>
</feature>
<dbReference type="OrthoDB" id="437530at2759"/>
<dbReference type="GO" id="GO:0003713">
    <property type="term" value="F:transcription coactivator activity"/>
    <property type="evidence" value="ECO:0007669"/>
    <property type="project" value="TreeGrafter"/>
</dbReference>
<dbReference type="OMA" id="TESNCWE"/>
<evidence type="ECO:0000313" key="11">
    <source>
        <dbReference type="Proteomes" id="UP000472265"/>
    </source>
</evidence>
<dbReference type="GO" id="GO:0004674">
    <property type="term" value="F:protein serine/threonine kinase activity"/>
    <property type="evidence" value="ECO:0007669"/>
    <property type="project" value="UniProtKB-KW"/>
</dbReference>
<evidence type="ECO:0000256" key="2">
    <source>
        <dbReference type="ARBA" id="ARBA00022679"/>
    </source>
</evidence>
<evidence type="ECO:0000256" key="8">
    <source>
        <dbReference type="SAM" id="MobiDB-lite"/>
    </source>
</evidence>
<dbReference type="Ensembl" id="ENSSAUT00010019091.1">
    <property type="protein sequence ID" value="ENSSAUP00010018069.1"/>
    <property type="gene ID" value="ENSSAUG00010008174.1"/>
</dbReference>
<dbReference type="InterPro" id="IPR011009">
    <property type="entry name" value="Kinase-like_dom_sf"/>
</dbReference>